<dbReference type="RefSeq" id="WP_156900918.1">
    <property type="nucleotide sequence ID" value="NZ_CP091521.1"/>
</dbReference>
<keyword evidence="2" id="KW-1185">Reference proteome</keyword>
<name>A0A8T9MY97_9NEIS</name>
<dbReference type="Proteomes" id="UP000831534">
    <property type="component" value="Chromosome"/>
</dbReference>
<gene>
    <name evidence="1" type="ORF">LVJ77_04710</name>
</gene>
<evidence type="ECO:0000313" key="1">
    <source>
        <dbReference type="EMBL" id="UOP05458.1"/>
    </source>
</evidence>
<sequence length="101" mass="11367">MPLFKFSKLNQLNIKIRRHARARENPKQVQTNLDTILLAAHRTMNSRLRGHDGAKVFRSIGGTAVYNTCFCSIADAPGRAVDSRIHGNDRISDNKLILLKI</sequence>
<reference evidence="1" key="2">
    <citation type="submission" date="2024-09" db="EMBL/GenBank/DDBJ databases">
        <authorList>
            <person name="Veyrier F.J."/>
        </authorList>
    </citation>
    <scope>NUCLEOTIDE SEQUENCE</scope>
    <source>
        <strain evidence="1">17694</strain>
    </source>
</reference>
<reference evidence="1" key="1">
    <citation type="journal article" date="2022" name="Res Sq">
        <title>Evolution of multicellular longitudinally dividing oral cavity symbionts (Neisseriaceae).</title>
        <authorList>
            <person name="Nyongesa S."/>
            <person name="Weber P."/>
            <person name="Bernet E."/>
            <person name="Pullido F."/>
            <person name="Nieckarz M."/>
            <person name="Delaby M."/>
            <person name="Nieves C."/>
            <person name="Viehboeck T."/>
            <person name="Krause N."/>
            <person name="Rivera-Millot A."/>
            <person name="Nakamura A."/>
            <person name="Vischer N."/>
            <person name="VanNieuwenhze M."/>
            <person name="Brun Y."/>
            <person name="Cava F."/>
            <person name="Bulgheresi S."/>
            <person name="Veyrier F."/>
        </authorList>
    </citation>
    <scope>NUCLEOTIDE SEQUENCE</scope>
    <source>
        <strain evidence="1">17694</strain>
    </source>
</reference>
<evidence type="ECO:0000313" key="2">
    <source>
        <dbReference type="Proteomes" id="UP000831534"/>
    </source>
</evidence>
<accession>A0A8T9MY97</accession>
<dbReference type="EMBL" id="CP091521">
    <property type="protein sequence ID" value="UOP05458.1"/>
    <property type="molecule type" value="Genomic_DNA"/>
</dbReference>
<dbReference type="AlphaFoldDB" id="A0A8T9MY97"/>
<dbReference type="KEGG" id="ckh:LVJ77_04710"/>
<organism evidence="1 2">
    <name type="scientific">Conchiformibius kuhniae</name>
    <dbReference type="NCBI Taxonomy" id="211502"/>
    <lineage>
        <taxon>Bacteria</taxon>
        <taxon>Pseudomonadati</taxon>
        <taxon>Pseudomonadota</taxon>
        <taxon>Betaproteobacteria</taxon>
        <taxon>Neisseriales</taxon>
        <taxon>Neisseriaceae</taxon>
        <taxon>Conchiformibius</taxon>
    </lineage>
</organism>
<proteinExistence type="predicted"/>
<protein>
    <submittedName>
        <fullName evidence="1">Uncharacterized protein</fullName>
    </submittedName>
</protein>